<gene>
    <name evidence="9" type="ORF">SAMN02745176_00972</name>
</gene>
<feature type="transmembrane region" description="Helical" evidence="7">
    <location>
        <begin position="351"/>
        <end position="372"/>
    </location>
</feature>
<proteinExistence type="inferred from homology"/>
<dbReference type="InterPro" id="IPR051447">
    <property type="entry name" value="Lipoprotein-release_system"/>
</dbReference>
<reference evidence="9 10" key="1">
    <citation type="submission" date="2016-11" db="EMBL/GenBank/DDBJ databases">
        <authorList>
            <person name="Jaros S."/>
            <person name="Januszkiewicz K."/>
            <person name="Wedrychowicz H."/>
        </authorList>
    </citation>
    <scope>NUCLEOTIDE SEQUENCE [LARGE SCALE GENOMIC DNA]</scope>
    <source>
        <strain evidence="9 10">DSM 19022</strain>
    </source>
</reference>
<evidence type="ECO:0000256" key="1">
    <source>
        <dbReference type="ARBA" id="ARBA00004651"/>
    </source>
</evidence>
<keyword evidence="4 7" id="KW-0812">Transmembrane</keyword>
<dbReference type="STRING" id="1122184.SAMN02745176_00972"/>
<evidence type="ECO:0000256" key="7">
    <source>
        <dbReference type="SAM" id="Phobius"/>
    </source>
</evidence>
<feature type="domain" description="ABC3 transporter permease C-terminal" evidence="8">
    <location>
        <begin position="705"/>
        <end position="816"/>
    </location>
</feature>
<feature type="transmembrane region" description="Helical" evidence="7">
    <location>
        <begin position="255"/>
        <end position="276"/>
    </location>
</feature>
<dbReference type="Proteomes" id="UP000184442">
    <property type="component" value="Unassembled WGS sequence"/>
</dbReference>
<evidence type="ECO:0000313" key="9">
    <source>
        <dbReference type="EMBL" id="SHI67241.1"/>
    </source>
</evidence>
<feature type="transmembrane region" description="Helical" evidence="7">
    <location>
        <begin position="421"/>
        <end position="443"/>
    </location>
</feature>
<dbReference type="AlphaFoldDB" id="A0A1M6D293"/>
<keyword evidence="9" id="KW-0449">Lipoprotein</keyword>
<dbReference type="PANTHER" id="PTHR30489:SF0">
    <property type="entry name" value="LIPOPROTEIN-RELEASING SYSTEM TRANSMEMBRANE PROTEIN LOLE"/>
    <property type="match status" value="1"/>
</dbReference>
<feature type="transmembrane region" description="Helical" evidence="7">
    <location>
        <begin position="480"/>
        <end position="505"/>
    </location>
</feature>
<feature type="transmembrane region" description="Helical" evidence="7">
    <location>
        <begin position="308"/>
        <end position="331"/>
    </location>
</feature>
<name>A0A1M6D293_9FIRM</name>
<accession>A0A1M6D293</accession>
<evidence type="ECO:0000256" key="4">
    <source>
        <dbReference type="ARBA" id="ARBA00022692"/>
    </source>
</evidence>
<organism evidence="9 10">
    <name type="scientific">Lutispora thermophila DSM 19022</name>
    <dbReference type="NCBI Taxonomy" id="1122184"/>
    <lineage>
        <taxon>Bacteria</taxon>
        <taxon>Bacillati</taxon>
        <taxon>Bacillota</taxon>
        <taxon>Clostridia</taxon>
        <taxon>Lutisporales</taxon>
        <taxon>Lutisporaceae</taxon>
        <taxon>Lutispora</taxon>
    </lineage>
</organism>
<feature type="transmembrane region" description="Helical" evidence="7">
    <location>
        <begin position="792"/>
        <end position="814"/>
    </location>
</feature>
<feature type="domain" description="ABC3 transporter permease C-terminal" evidence="8">
    <location>
        <begin position="259"/>
        <end position="379"/>
    </location>
</feature>
<evidence type="ECO:0000256" key="3">
    <source>
        <dbReference type="ARBA" id="ARBA00022475"/>
    </source>
</evidence>
<keyword evidence="6 7" id="KW-0472">Membrane</keyword>
<evidence type="ECO:0000256" key="6">
    <source>
        <dbReference type="ARBA" id="ARBA00023136"/>
    </source>
</evidence>
<feature type="transmembrane region" description="Helical" evidence="7">
    <location>
        <begin position="748"/>
        <end position="772"/>
    </location>
</feature>
<feature type="transmembrane region" description="Helical" evidence="7">
    <location>
        <begin position="705"/>
        <end position="727"/>
    </location>
</feature>
<comment type="similarity">
    <text evidence="2">Belongs to the ABC-4 integral membrane protein family. LolC/E subfamily.</text>
</comment>
<dbReference type="PANTHER" id="PTHR30489">
    <property type="entry name" value="LIPOPROTEIN-RELEASING SYSTEM TRANSMEMBRANE PROTEIN LOLE"/>
    <property type="match status" value="1"/>
</dbReference>
<evidence type="ECO:0000259" key="8">
    <source>
        <dbReference type="Pfam" id="PF02687"/>
    </source>
</evidence>
<dbReference type="GO" id="GO:0044874">
    <property type="term" value="P:lipoprotein localization to outer membrane"/>
    <property type="evidence" value="ECO:0007669"/>
    <property type="project" value="TreeGrafter"/>
</dbReference>
<dbReference type="Pfam" id="PF02687">
    <property type="entry name" value="FtsX"/>
    <property type="match status" value="2"/>
</dbReference>
<keyword evidence="5 7" id="KW-1133">Transmembrane helix</keyword>
<evidence type="ECO:0000313" key="10">
    <source>
        <dbReference type="Proteomes" id="UP000184442"/>
    </source>
</evidence>
<dbReference type="GO" id="GO:0098797">
    <property type="term" value="C:plasma membrane protein complex"/>
    <property type="evidence" value="ECO:0007669"/>
    <property type="project" value="TreeGrafter"/>
</dbReference>
<evidence type="ECO:0000256" key="2">
    <source>
        <dbReference type="ARBA" id="ARBA00005236"/>
    </source>
</evidence>
<keyword evidence="3" id="KW-1003">Cell membrane</keyword>
<sequence length="828" mass="91619">MFILTIILKYILTNLKEHKLRTSVMLLSILLSTILLFVSLSIGASYESAQKKMARGMTGSATISVTTKDSATGISLDDIPDLPEIGVKVGIITGSAIYHKEGYYESMDLIAAEIKALNQINKLRLVNGEEITDFSGNQVILPDRFTSKFSIEKGDLITLQVKGMPVTFEVGEIAAYDTIFLRQTRGTTALFPLDTLRKLVSQTDGYNEILIEPAKGVTTAELKNALQNNMPNHIYDISEIVNEAQIAADARQKSMPFFLISFFALTISVFIIYSSYKVVTLDRLPIIGTFRSIGATEKEVTKVFLFESLIYGLLGGLFGIPIGMLILKFILRGIGKTLSNGIEIPVIISPLSIILPFAVAMVVSISSSWLPIRRASRLPIKDIVLGRVDEKHVSNKATILIGIVLFIISIILPRIAPKSMLYPAGGFSLLGLITAAILNIPLITNLISSGMERLYEVIFKGEGKLSARNIRDNKNVTQNIALLFISLSAVIVISVVGNFVTTYIIDVFHGAELDGLANGDMDQSFVEKVRNMDGIKKILPIYIMENSVQANRNNLIRLEATDNLDWYSSMFALNYSNGLLEQAFYEFHHERNILLSENCMDRTGISVNDIISLSYNGMEYRYRVIGSFKSRATDAEAVIPSYYATQDFGMQTYKLLAYTAVDPEAIIIQIRDLFGETPNWSRTVKEFTTDALATVEAFLQPMHSMTWLILLLATVGVINNLLINYIQKRRSIAMYKSVGLSNRQNIQITLLEGFSSGLIGAVIAVFVSYLEIQTIFLVAGPKITMVPELKHSTFILAGIAGIVINLIGSVAPILKSHQMKLVEEIKFE</sequence>
<keyword evidence="10" id="KW-1185">Reference proteome</keyword>
<dbReference type="EMBL" id="FQZS01000006">
    <property type="protein sequence ID" value="SHI67241.1"/>
    <property type="molecule type" value="Genomic_DNA"/>
</dbReference>
<feature type="transmembrane region" description="Helical" evidence="7">
    <location>
        <begin position="393"/>
        <end position="415"/>
    </location>
</feature>
<protein>
    <submittedName>
        <fullName evidence="9">ABC-type transport system, involved in lipoprotein release, permease component</fullName>
    </submittedName>
</protein>
<comment type="subcellular location">
    <subcellularLocation>
        <location evidence="1">Cell membrane</location>
        <topology evidence="1">Multi-pass membrane protein</topology>
    </subcellularLocation>
</comment>
<evidence type="ECO:0000256" key="5">
    <source>
        <dbReference type="ARBA" id="ARBA00022989"/>
    </source>
</evidence>
<dbReference type="InterPro" id="IPR003838">
    <property type="entry name" value="ABC3_permease_C"/>
</dbReference>